<organism evidence="7 8">
    <name type="scientific">Neorhodopirellula lusitana</name>
    <dbReference type="NCBI Taxonomy" id="445327"/>
    <lineage>
        <taxon>Bacteria</taxon>
        <taxon>Pseudomonadati</taxon>
        <taxon>Planctomycetota</taxon>
        <taxon>Planctomycetia</taxon>
        <taxon>Pirellulales</taxon>
        <taxon>Pirellulaceae</taxon>
        <taxon>Neorhodopirellula</taxon>
    </lineage>
</organism>
<keyword evidence="3" id="KW-0325">Glycoprotein</keyword>
<dbReference type="InterPro" id="IPR031768">
    <property type="entry name" value="CBM60_xylan-bd"/>
</dbReference>
<evidence type="ECO:0000313" key="7">
    <source>
        <dbReference type="EMBL" id="SMP71721.1"/>
    </source>
</evidence>
<proteinExistence type="predicted"/>
<dbReference type="InterPro" id="IPR037120">
    <property type="entry name" value="Haem_peroxidase_sf_animal"/>
</dbReference>
<dbReference type="Pfam" id="PF16841">
    <property type="entry name" value="CBM60"/>
    <property type="match status" value="2"/>
</dbReference>
<evidence type="ECO:0000256" key="2">
    <source>
        <dbReference type="ARBA" id="ARBA00022525"/>
    </source>
</evidence>
<feature type="domain" description="Carbohydrate binding module xylan-binding" evidence="6">
    <location>
        <begin position="378"/>
        <end position="471"/>
    </location>
</feature>
<dbReference type="PANTHER" id="PTHR11475">
    <property type="entry name" value="OXIDASE/PEROXIDASE"/>
    <property type="match status" value="1"/>
</dbReference>
<dbReference type="Proteomes" id="UP001158067">
    <property type="component" value="Unassembled WGS sequence"/>
</dbReference>
<dbReference type="EMBL" id="FXUG01000014">
    <property type="protein sequence ID" value="SMP71721.1"/>
    <property type="molecule type" value="Genomic_DNA"/>
</dbReference>
<keyword evidence="8" id="KW-1185">Reference proteome</keyword>
<dbReference type="SUPFAM" id="SSF49478">
    <property type="entry name" value="Cna protein B-type domain"/>
    <property type="match status" value="1"/>
</dbReference>
<evidence type="ECO:0000256" key="1">
    <source>
        <dbReference type="ARBA" id="ARBA00004613"/>
    </source>
</evidence>
<dbReference type="CDD" id="cd09822">
    <property type="entry name" value="peroxinectin_like_bacterial"/>
    <property type="match status" value="1"/>
</dbReference>
<reference evidence="7 8" key="1">
    <citation type="submission" date="2017-05" db="EMBL/GenBank/DDBJ databases">
        <authorList>
            <person name="Varghese N."/>
            <person name="Submissions S."/>
        </authorList>
    </citation>
    <scope>NUCLEOTIDE SEQUENCE [LARGE SCALE GENOMIC DNA]</scope>
    <source>
        <strain evidence="7 8">DSM 25457</strain>
    </source>
</reference>
<dbReference type="Gene3D" id="2.60.40.10">
    <property type="entry name" value="Immunoglobulins"/>
    <property type="match status" value="1"/>
</dbReference>
<gene>
    <name evidence="7" type="ORF">SAMN06265222_114103</name>
</gene>
<dbReference type="InterPro" id="IPR019791">
    <property type="entry name" value="Haem_peroxidase_animal"/>
</dbReference>
<dbReference type="PROSITE" id="PS50292">
    <property type="entry name" value="PEROXIDASE_3"/>
    <property type="match status" value="1"/>
</dbReference>
<dbReference type="Gene3D" id="1.10.640.10">
    <property type="entry name" value="Haem peroxidase domain superfamily, animal type"/>
    <property type="match status" value="1"/>
</dbReference>
<evidence type="ECO:0000313" key="8">
    <source>
        <dbReference type="Proteomes" id="UP001158067"/>
    </source>
</evidence>
<dbReference type="PRINTS" id="PR00457">
    <property type="entry name" value="ANPEROXIDASE"/>
</dbReference>
<name>A0ABY1QHJ2_9BACT</name>
<comment type="caution">
    <text evidence="7">The sequence shown here is derived from an EMBL/GenBank/DDBJ whole genome shotgun (WGS) entry which is preliminary data.</text>
</comment>
<evidence type="ECO:0000259" key="6">
    <source>
        <dbReference type="Pfam" id="PF16841"/>
    </source>
</evidence>
<dbReference type="PANTHER" id="PTHR11475:SF4">
    <property type="entry name" value="CHORION PEROXIDASE"/>
    <property type="match status" value="1"/>
</dbReference>
<dbReference type="InterPro" id="IPR010255">
    <property type="entry name" value="Haem_peroxidase_sf"/>
</dbReference>
<protein>
    <submittedName>
        <fullName evidence="7">Ca-dependent carbohydrate-binding module xylan-binding</fullName>
    </submittedName>
</protein>
<dbReference type="Gene3D" id="2.60.60.40">
    <property type="match status" value="2"/>
</dbReference>
<accession>A0ABY1QHJ2</accession>
<sequence>MPSFVPRRRRRVPARSFRSISSARSGFAAPTVLEPRVMLAGDVAQAMDVSAEAGEIRAEDSTSLDAPSDADQATGHARSPLADIVFIDPNVPDVETLMAGIPRSCKAVLLAADQDGLAQVSRVLATHCDIRAVHIISHGSDGLIQLGNESVDTAMLSRNASTLSQWKAALSDDADILLYGCDVSASVAGEQFVAAIASLTGADVAASNNRTGSTDRGGDWVLETATGAIESSLVVRRDTQERYEAVLPITIQAAGQTGQENMELRVDGNTVASWSNIGGNFANREFQSFSYDGPVDSHVQKIQVVFTNDQYVAGELDRNLYIDRISIGNTTIQTEDAAVFSTGTWREGIGVQPGNVQSEALHVNGYFEFQNPVTNSSTIEIDAAGATGSESMRLWVDGEAVANWDNVGGDASAGNFERYRFTTNAVVTAEQVRIEFTNDLYVEGQTDRNLTVDKIAIDGVSYQTESGGTFSTGTWKSEDGVFPGFRQSETLHANGYFRYSRDVSGQDFRSIDGFGNNLDHPEWGAANAELIRVTESQYGDGVSSPAGEDRPSAREISNVLAETSPTEFGNARAMSAIVHVWGQFIDHDMDLTEPPASGGETIEIAIPTGDPYFDPAGTGTATMTLTRSEYIHGTGTDPTNPREHANAITAFIDGSMVYGSSVEVNDQLREFSGGRLRSTAGDLLPKNVDGSSDAGDIRVDENTNLTSMHTLFMREHNYQAGVLAGLHPDWSDEQLFQEARQTVIAEIQAITFNEFLPALLGDGAISSYTGYDSSVNPGIATEFSSAAYRMGHTLINNEVKFIGNGGDEVSPAITLAQAFFNPSIIDSEGIDSSLKFLSSIQAQEIDTRIISSLRNFLFGEPGSGGFDLASLNIARGRDHGLADYNTTREAYGLERVASFDQITSDVDLQQKLESLYGSVDDIDLWVGGLSEDHAAGSSVGELIGTIIADQFQRTRQGDSFWYENALPTNLVDQVNQTTLADIIRRNSSIDNIQDNVFFMQSGVQGRVYAGSTSSGQVGFPMVDIAINLYNAQGDYLGTSRTNANGEYQFNNIGEVGAYRVQMLLATQYDPGSTTFQDIWVSRGDQTIASVDFNIPNANQFLA</sequence>
<dbReference type="InterPro" id="IPR025592">
    <property type="entry name" value="DUF4347"/>
</dbReference>
<keyword evidence="2" id="KW-0964">Secreted</keyword>
<comment type="subcellular location">
    <subcellularLocation>
        <location evidence="1">Secreted</location>
    </subcellularLocation>
</comment>
<feature type="domain" description="Carbohydrate binding module xylan-binding" evidence="6">
    <location>
        <begin position="249"/>
        <end position="341"/>
    </location>
</feature>
<feature type="domain" description="DUF4347" evidence="5">
    <location>
        <begin position="84"/>
        <end position="247"/>
    </location>
</feature>
<evidence type="ECO:0000259" key="5">
    <source>
        <dbReference type="Pfam" id="PF14252"/>
    </source>
</evidence>
<dbReference type="RefSeq" id="WP_283434494.1">
    <property type="nucleotide sequence ID" value="NZ_FXUG01000014.1"/>
</dbReference>
<dbReference type="InterPro" id="IPR013783">
    <property type="entry name" value="Ig-like_fold"/>
</dbReference>
<dbReference type="SUPFAM" id="SSF48113">
    <property type="entry name" value="Heme-dependent peroxidases"/>
    <property type="match status" value="1"/>
</dbReference>
<dbReference type="Pfam" id="PF14252">
    <property type="entry name" value="DUF4347"/>
    <property type="match status" value="1"/>
</dbReference>
<evidence type="ECO:0000256" key="3">
    <source>
        <dbReference type="ARBA" id="ARBA00023180"/>
    </source>
</evidence>
<evidence type="ECO:0000256" key="4">
    <source>
        <dbReference type="SAM" id="MobiDB-lite"/>
    </source>
</evidence>
<feature type="region of interest" description="Disordered" evidence="4">
    <location>
        <begin position="55"/>
        <end position="76"/>
    </location>
</feature>
<dbReference type="Pfam" id="PF03098">
    <property type="entry name" value="An_peroxidase"/>
    <property type="match status" value="1"/>
</dbReference>